<sequence>MGQLVKLAREDGYAVVTLDHPPVNALNAPLLTELEAVVAELEGDESVRAVIIHGAGEKAFAAGADITEFPRLSPDQAESLSRRGQAIFDRLSALPKPVIAAVHGYALGGGCELAMACDIRIAAESARLGQPEINLGILPGYGGTQRLPRLVGPSRALLMCLTGDPVSAAEALRIGLVDLVVPDAELLPRARELAAKLAGKAPVAARLIKRAVYGGLATTLAEGTALEARLFAEVFATADAREGVQAFLEKRAPRWVGR</sequence>
<reference evidence="8" key="1">
    <citation type="submission" date="2022-03" db="EMBL/GenBank/DDBJ databases">
        <title>Complete genome sequence of Caldinitratiruptor microaerophilus.</title>
        <authorList>
            <person name="Mukaiyama R."/>
            <person name="Nishiyama T."/>
            <person name="Ueda K."/>
        </authorList>
    </citation>
    <scope>NUCLEOTIDE SEQUENCE</scope>
    <source>
        <strain evidence="8">JCM 16183</strain>
    </source>
</reference>
<evidence type="ECO:0000256" key="4">
    <source>
        <dbReference type="ARBA" id="ARBA00023239"/>
    </source>
</evidence>
<accession>A0AA35CP69</accession>
<dbReference type="PROSITE" id="PS00166">
    <property type="entry name" value="ENOYL_COA_HYDRATASE"/>
    <property type="match status" value="1"/>
</dbReference>
<dbReference type="PANTHER" id="PTHR11941:SF175">
    <property type="entry name" value="ENOYL-COA HYDRATASE-RELATED"/>
    <property type="match status" value="1"/>
</dbReference>
<keyword evidence="9" id="KW-1185">Reference proteome</keyword>
<dbReference type="GO" id="GO:0006635">
    <property type="term" value="P:fatty acid beta-oxidation"/>
    <property type="evidence" value="ECO:0007669"/>
    <property type="project" value="TreeGrafter"/>
</dbReference>
<evidence type="ECO:0000256" key="1">
    <source>
        <dbReference type="ARBA" id="ARBA00005086"/>
    </source>
</evidence>
<evidence type="ECO:0000256" key="5">
    <source>
        <dbReference type="ARBA" id="ARBA00050624"/>
    </source>
</evidence>
<dbReference type="FunFam" id="1.10.12.10:FF:000001">
    <property type="entry name" value="Probable enoyl-CoA hydratase, mitochondrial"/>
    <property type="match status" value="1"/>
</dbReference>
<dbReference type="EC" id="4.2.1.150" evidence="6"/>
<organism evidence="8 9">
    <name type="scientific">Caldinitratiruptor microaerophilus</name>
    <dbReference type="NCBI Taxonomy" id="671077"/>
    <lineage>
        <taxon>Bacteria</taxon>
        <taxon>Bacillati</taxon>
        <taxon>Bacillota</taxon>
        <taxon>Clostridia</taxon>
        <taxon>Eubacteriales</taxon>
        <taxon>Symbiobacteriaceae</taxon>
        <taxon>Caldinitratiruptor</taxon>
    </lineage>
</organism>
<evidence type="ECO:0000256" key="6">
    <source>
        <dbReference type="ARBA" id="ARBA00067035"/>
    </source>
</evidence>
<dbReference type="PANTHER" id="PTHR11941">
    <property type="entry name" value="ENOYL-COA HYDRATASE-RELATED"/>
    <property type="match status" value="1"/>
</dbReference>
<dbReference type="FunFam" id="3.90.226.10:FF:000009">
    <property type="entry name" value="Carnitinyl-CoA dehydratase"/>
    <property type="match status" value="1"/>
</dbReference>
<dbReference type="GO" id="GO:0018812">
    <property type="term" value="F:3-hydroxyacyl-CoA dehydratase activity"/>
    <property type="evidence" value="ECO:0007669"/>
    <property type="project" value="UniProtKB-EC"/>
</dbReference>
<evidence type="ECO:0000256" key="3">
    <source>
        <dbReference type="ARBA" id="ARBA00011881"/>
    </source>
</evidence>
<evidence type="ECO:0000313" key="9">
    <source>
        <dbReference type="Proteomes" id="UP001163687"/>
    </source>
</evidence>
<dbReference type="SUPFAM" id="SSF52096">
    <property type="entry name" value="ClpP/crotonase"/>
    <property type="match status" value="1"/>
</dbReference>
<evidence type="ECO:0000313" key="8">
    <source>
        <dbReference type="EMBL" id="BDG61061.1"/>
    </source>
</evidence>
<protein>
    <recommendedName>
        <fullName evidence="6">short-chain-enoyl-CoA hydratase</fullName>
        <ecNumber evidence="6">4.2.1.150</ecNumber>
    </recommendedName>
</protein>
<dbReference type="RefSeq" id="WP_264841740.1">
    <property type="nucleotide sequence ID" value="NZ_AP025628.1"/>
</dbReference>
<dbReference type="InterPro" id="IPR029045">
    <property type="entry name" value="ClpP/crotonase-like_dom_sf"/>
</dbReference>
<dbReference type="Pfam" id="PF00378">
    <property type="entry name" value="ECH_1"/>
    <property type="match status" value="1"/>
</dbReference>
<comment type="subunit">
    <text evidence="3">Homotetramer.</text>
</comment>
<keyword evidence="4" id="KW-0456">Lyase</keyword>
<proteinExistence type="inferred from homology"/>
<evidence type="ECO:0000256" key="2">
    <source>
        <dbReference type="ARBA" id="ARBA00005254"/>
    </source>
</evidence>
<dbReference type="InterPro" id="IPR018376">
    <property type="entry name" value="Enoyl-CoA_hyd/isom_CS"/>
</dbReference>
<dbReference type="InterPro" id="IPR014748">
    <property type="entry name" value="Enoyl-CoA_hydra_C"/>
</dbReference>
<dbReference type="InterPro" id="IPR001753">
    <property type="entry name" value="Enoyl-CoA_hydra/iso"/>
</dbReference>
<dbReference type="Gene3D" id="3.90.226.10">
    <property type="entry name" value="2-enoyl-CoA Hydratase, Chain A, domain 1"/>
    <property type="match status" value="1"/>
</dbReference>
<dbReference type="KEGG" id="cmic:caldi_21510"/>
<comment type="catalytic activity">
    <reaction evidence="5">
        <text>a short-chain (3S)-3-hydroxyacyl-CoA = a short-chain (2E)-enoyl-CoA + H2O</text>
        <dbReference type="Rhea" id="RHEA:52664"/>
        <dbReference type="ChEBI" id="CHEBI:15377"/>
        <dbReference type="ChEBI" id="CHEBI:87488"/>
        <dbReference type="ChEBI" id="CHEBI:136760"/>
        <dbReference type="EC" id="4.2.1.150"/>
    </reaction>
</comment>
<dbReference type="Gene3D" id="1.10.12.10">
    <property type="entry name" value="Lyase 2-enoyl-coa Hydratase, Chain A, domain 2"/>
    <property type="match status" value="1"/>
</dbReference>
<gene>
    <name evidence="8" type="ORF">caldi_21510</name>
</gene>
<comment type="pathway">
    <text evidence="1">Lipid metabolism; butanoate metabolism.</text>
</comment>
<dbReference type="CDD" id="cd06558">
    <property type="entry name" value="crotonase-like"/>
    <property type="match status" value="1"/>
</dbReference>
<comment type="similarity">
    <text evidence="2 7">Belongs to the enoyl-CoA hydratase/isomerase family.</text>
</comment>
<dbReference type="AlphaFoldDB" id="A0AA35CP69"/>
<name>A0AA35CP69_9FIRM</name>
<evidence type="ECO:0000256" key="7">
    <source>
        <dbReference type="RuleBase" id="RU003707"/>
    </source>
</evidence>
<dbReference type="Proteomes" id="UP001163687">
    <property type="component" value="Chromosome"/>
</dbReference>
<dbReference type="EMBL" id="AP025628">
    <property type="protein sequence ID" value="BDG61061.1"/>
    <property type="molecule type" value="Genomic_DNA"/>
</dbReference>